<evidence type="ECO:0000313" key="2">
    <source>
        <dbReference type="EMBL" id="KAK3490567.1"/>
    </source>
</evidence>
<evidence type="ECO:0000313" key="3">
    <source>
        <dbReference type="Proteomes" id="UP001285908"/>
    </source>
</evidence>
<dbReference type="GeneID" id="87877373"/>
<feature type="compositionally biased region" description="Basic and acidic residues" evidence="1">
    <location>
        <begin position="50"/>
        <end position="59"/>
    </location>
</feature>
<evidence type="ECO:0000256" key="1">
    <source>
        <dbReference type="SAM" id="MobiDB-lite"/>
    </source>
</evidence>
<feature type="compositionally biased region" description="Polar residues" evidence="1">
    <location>
        <begin position="1"/>
        <end position="11"/>
    </location>
</feature>
<feature type="compositionally biased region" description="Polar residues" evidence="1">
    <location>
        <begin position="147"/>
        <end position="178"/>
    </location>
</feature>
<accession>A0AAJ0I5G7</accession>
<feature type="region of interest" description="Disordered" evidence="1">
    <location>
        <begin position="146"/>
        <end position="182"/>
    </location>
</feature>
<reference evidence="2 3" key="1">
    <citation type="journal article" date="2023" name="Mol. Phylogenet. Evol.">
        <title>Genome-scale phylogeny and comparative genomics of the fungal order Sordariales.</title>
        <authorList>
            <person name="Hensen N."/>
            <person name="Bonometti L."/>
            <person name="Westerberg I."/>
            <person name="Brannstrom I.O."/>
            <person name="Guillou S."/>
            <person name="Cros-Aarteil S."/>
            <person name="Calhoun S."/>
            <person name="Haridas S."/>
            <person name="Kuo A."/>
            <person name="Mondo S."/>
            <person name="Pangilinan J."/>
            <person name="Riley R."/>
            <person name="LaButti K."/>
            <person name="Andreopoulos B."/>
            <person name="Lipzen A."/>
            <person name="Chen C."/>
            <person name="Yan M."/>
            <person name="Daum C."/>
            <person name="Ng V."/>
            <person name="Clum A."/>
            <person name="Steindorff A."/>
            <person name="Ohm R.A."/>
            <person name="Martin F."/>
            <person name="Silar P."/>
            <person name="Natvig D.O."/>
            <person name="Lalanne C."/>
            <person name="Gautier V."/>
            <person name="Ament-Velasquez S.L."/>
            <person name="Kruys A."/>
            <person name="Hutchinson M.I."/>
            <person name="Powell A.J."/>
            <person name="Barry K."/>
            <person name="Miller A.N."/>
            <person name="Grigoriev I.V."/>
            <person name="Debuchy R."/>
            <person name="Gladieux P."/>
            <person name="Hiltunen Thoren M."/>
            <person name="Johannesson H."/>
        </authorList>
    </citation>
    <scope>NUCLEOTIDE SEQUENCE [LARGE SCALE GENOMIC DNA]</scope>
    <source>
        <strain evidence="2 3">FGSC 10403</strain>
    </source>
</reference>
<feature type="region of interest" description="Disordered" evidence="1">
    <location>
        <begin position="220"/>
        <end position="246"/>
    </location>
</feature>
<keyword evidence="3" id="KW-1185">Reference proteome</keyword>
<gene>
    <name evidence="2" type="ORF">B0T23DRAFT_421011</name>
</gene>
<feature type="region of interest" description="Disordered" evidence="1">
    <location>
        <begin position="1"/>
        <end position="59"/>
    </location>
</feature>
<organism evidence="2 3">
    <name type="scientific">Neurospora hispaniola</name>
    <dbReference type="NCBI Taxonomy" id="588809"/>
    <lineage>
        <taxon>Eukaryota</taxon>
        <taxon>Fungi</taxon>
        <taxon>Dikarya</taxon>
        <taxon>Ascomycota</taxon>
        <taxon>Pezizomycotina</taxon>
        <taxon>Sordariomycetes</taxon>
        <taxon>Sordariomycetidae</taxon>
        <taxon>Sordariales</taxon>
        <taxon>Sordariaceae</taxon>
        <taxon>Neurospora</taxon>
    </lineage>
</organism>
<protein>
    <submittedName>
        <fullName evidence="2">Uncharacterized protein</fullName>
    </submittedName>
</protein>
<name>A0AAJ0I5G7_9PEZI</name>
<dbReference type="AlphaFoldDB" id="A0AAJ0I5G7"/>
<dbReference type="EMBL" id="JAULSX010000005">
    <property type="protein sequence ID" value="KAK3490567.1"/>
    <property type="molecule type" value="Genomic_DNA"/>
</dbReference>
<sequence>MAGVNTQSSRRSCPPRKRARIDSYLEDSSPAEESIETAEAVLEAPPTKKKGPEQGKERHMPCGPCVTRAFTTPGQKCYNQGGLGVACWQCAKNNHQKTCVPVPLHIQPKLKAWWDQNRTEKEDDSRTKAFMEELQNIIREIRAHNKGSVQPPLSATPGSSSAGQFPFTTLPRNSPNTETAEEKEYSIRKIEALEAIANSAAKSAEALSLLVKNTDQMKDGLKYGGSDEAEEEEDCSSSPSRSTDEESILAVKDHYISLLSKRYDPTDKPLISVSDRDALLALAAARDGTIGGLLQRKYIVASTRYRKERSRRTSGARNHGATGSAVRLRGPGMEAAQHRLVASELLEDLAGEGHDGMNFDM</sequence>
<comment type="caution">
    <text evidence="2">The sequence shown here is derived from an EMBL/GenBank/DDBJ whole genome shotgun (WGS) entry which is preliminary data.</text>
</comment>
<proteinExistence type="predicted"/>
<dbReference type="RefSeq" id="XP_062691750.1">
    <property type="nucleotide sequence ID" value="XM_062839751.1"/>
</dbReference>
<dbReference type="Proteomes" id="UP001285908">
    <property type="component" value="Unassembled WGS sequence"/>
</dbReference>